<keyword evidence="3 7" id="KW-0812">Transmembrane</keyword>
<gene>
    <name evidence="9" type="ORF">HNR12_004896</name>
</gene>
<evidence type="ECO:0000256" key="4">
    <source>
        <dbReference type="ARBA" id="ARBA00022989"/>
    </source>
</evidence>
<reference evidence="9 10" key="1">
    <citation type="submission" date="2020-07" db="EMBL/GenBank/DDBJ databases">
        <title>Sequencing the genomes of 1000 actinobacteria strains.</title>
        <authorList>
            <person name="Klenk H.-P."/>
        </authorList>
    </citation>
    <scope>NUCLEOTIDE SEQUENCE [LARGE SCALE GENOMIC DNA]</scope>
    <source>
        <strain evidence="9 10">DSM 45927</strain>
    </source>
</reference>
<organism evidence="9 10">
    <name type="scientific">Streptomonospora nanhaiensis</name>
    <dbReference type="NCBI Taxonomy" id="1323731"/>
    <lineage>
        <taxon>Bacteria</taxon>
        <taxon>Bacillati</taxon>
        <taxon>Actinomycetota</taxon>
        <taxon>Actinomycetes</taxon>
        <taxon>Streptosporangiales</taxon>
        <taxon>Nocardiopsidaceae</taxon>
        <taxon>Streptomonospora</taxon>
    </lineage>
</organism>
<keyword evidence="2" id="KW-1003">Cell membrane</keyword>
<feature type="region of interest" description="Disordered" evidence="6">
    <location>
        <begin position="281"/>
        <end position="300"/>
    </location>
</feature>
<keyword evidence="10" id="KW-1185">Reference proteome</keyword>
<feature type="transmembrane region" description="Helical" evidence="7">
    <location>
        <begin position="65"/>
        <end position="87"/>
    </location>
</feature>
<sequence length="300" mass="30807">MNPGVTGSVLVAVCGAVAGAGLWVALAALASVPPATRGGRQVSLRSALLGEHRPLRLAGALGGGALVWAVTQWPVAGVLAALACWWLPTVLGPDRHYERHVAGVEAVAAWAEMLRDLMAGASGLHQAISATVPIAPEPVRAEVSRLADDLRRGRSPQAALRDFADEVDNPTADLVSAALSTAASRHATDLGVLLGSLAEAARDQAAMLVRVAASRARVRTSTRIIIGVTLGMAALLLLFSPDYLAPFDSLLGQVVLAGIGAVWGTALVWMVRMARPKQGPRVLAPASPAAPAAEKAEAPA</sequence>
<evidence type="ECO:0000259" key="8">
    <source>
        <dbReference type="Pfam" id="PF00482"/>
    </source>
</evidence>
<feature type="domain" description="Type II secretion system protein GspF" evidence="8">
    <location>
        <begin position="111"/>
        <end position="237"/>
    </location>
</feature>
<evidence type="ECO:0000256" key="6">
    <source>
        <dbReference type="SAM" id="MobiDB-lite"/>
    </source>
</evidence>
<dbReference type="EMBL" id="JACCFO010000001">
    <property type="protein sequence ID" value="NYI98619.1"/>
    <property type="molecule type" value="Genomic_DNA"/>
</dbReference>
<feature type="transmembrane region" description="Helical" evidence="7">
    <location>
        <begin position="224"/>
        <end position="244"/>
    </location>
</feature>
<evidence type="ECO:0000256" key="3">
    <source>
        <dbReference type="ARBA" id="ARBA00022692"/>
    </source>
</evidence>
<comment type="subcellular location">
    <subcellularLocation>
        <location evidence="1">Cell membrane</location>
        <topology evidence="1">Multi-pass membrane protein</topology>
    </subcellularLocation>
</comment>
<dbReference type="Pfam" id="PF00482">
    <property type="entry name" value="T2SSF"/>
    <property type="match status" value="1"/>
</dbReference>
<keyword evidence="4 7" id="KW-1133">Transmembrane helix</keyword>
<feature type="compositionally biased region" description="Low complexity" evidence="6">
    <location>
        <begin position="284"/>
        <end position="293"/>
    </location>
</feature>
<name>A0A853BS77_9ACTN</name>
<dbReference type="InterPro" id="IPR018076">
    <property type="entry name" value="T2SS_GspF_dom"/>
</dbReference>
<accession>A0A853BS77</accession>
<protein>
    <submittedName>
        <fullName evidence="9">Flp pilus assembly protein TadB</fullName>
    </submittedName>
</protein>
<feature type="transmembrane region" description="Helical" evidence="7">
    <location>
        <begin position="7"/>
        <end position="30"/>
    </location>
</feature>
<dbReference type="Proteomes" id="UP000575985">
    <property type="component" value="Unassembled WGS sequence"/>
</dbReference>
<evidence type="ECO:0000256" key="1">
    <source>
        <dbReference type="ARBA" id="ARBA00004651"/>
    </source>
</evidence>
<dbReference type="PANTHER" id="PTHR35007">
    <property type="entry name" value="INTEGRAL MEMBRANE PROTEIN-RELATED"/>
    <property type="match status" value="1"/>
</dbReference>
<evidence type="ECO:0000256" key="2">
    <source>
        <dbReference type="ARBA" id="ARBA00022475"/>
    </source>
</evidence>
<dbReference type="AlphaFoldDB" id="A0A853BS77"/>
<dbReference type="GO" id="GO:0005886">
    <property type="term" value="C:plasma membrane"/>
    <property type="evidence" value="ECO:0007669"/>
    <property type="project" value="UniProtKB-SubCell"/>
</dbReference>
<evidence type="ECO:0000256" key="7">
    <source>
        <dbReference type="SAM" id="Phobius"/>
    </source>
</evidence>
<dbReference type="RefSeq" id="WP_179769736.1">
    <property type="nucleotide sequence ID" value="NZ_JACCFO010000001.1"/>
</dbReference>
<comment type="caution">
    <text evidence="9">The sequence shown here is derived from an EMBL/GenBank/DDBJ whole genome shotgun (WGS) entry which is preliminary data.</text>
</comment>
<dbReference type="PANTHER" id="PTHR35007:SF3">
    <property type="entry name" value="POSSIBLE CONSERVED ALANINE RICH MEMBRANE PROTEIN"/>
    <property type="match status" value="1"/>
</dbReference>
<feature type="transmembrane region" description="Helical" evidence="7">
    <location>
        <begin position="250"/>
        <end position="271"/>
    </location>
</feature>
<evidence type="ECO:0000313" key="10">
    <source>
        <dbReference type="Proteomes" id="UP000575985"/>
    </source>
</evidence>
<evidence type="ECO:0000313" key="9">
    <source>
        <dbReference type="EMBL" id="NYI98619.1"/>
    </source>
</evidence>
<keyword evidence="5 7" id="KW-0472">Membrane</keyword>
<proteinExistence type="predicted"/>
<evidence type="ECO:0000256" key="5">
    <source>
        <dbReference type="ARBA" id="ARBA00023136"/>
    </source>
</evidence>